<dbReference type="EMBL" id="JAMDMM010000037">
    <property type="protein sequence ID" value="MCY9609290.1"/>
    <property type="molecule type" value="Genomic_DNA"/>
</dbReference>
<dbReference type="RefSeq" id="WP_244194192.1">
    <property type="nucleotide sequence ID" value="NZ_CABMNB010000025.1"/>
</dbReference>
<dbReference type="InterPro" id="IPR000182">
    <property type="entry name" value="GNAT_dom"/>
</dbReference>
<accession>A0ABT4FZ03</accession>
<dbReference type="Pfam" id="PF13527">
    <property type="entry name" value="Acetyltransf_9"/>
    <property type="match status" value="1"/>
</dbReference>
<keyword evidence="3" id="KW-1185">Reference proteome</keyword>
<organism evidence="2 3">
    <name type="scientific">Paenibacillus thiaminolyticus</name>
    <name type="common">Bacillus thiaminolyticus</name>
    <dbReference type="NCBI Taxonomy" id="49283"/>
    <lineage>
        <taxon>Bacteria</taxon>
        <taxon>Bacillati</taxon>
        <taxon>Bacillota</taxon>
        <taxon>Bacilli</taxon>
        <taxon>Bacillales</taxon>
        <taxon>Paenibacillaceae</taxon>
        <taxon>Paenibacillus</taxon>
    </lineage>
</organism>
<protein>
    <submittedName>
        <fullName evidence="2">GNAT family N-acetyltransferase</fullName>
        <ecNumber evidence="2">2.3.1.-</ecNumber>
    </submittedName>
</protein>
<keyword evidence="2" id="KW-0012">Acyltransferase</keyword>
<dbReference type="GeneID" id="76995554"/>
<keyword evidence="2" id="KW-0808">Transferase</keyword>
<dbReference type="EC" id="2.3.1.-" evidence="2"/>
<dbReference type="Proteomes" id="UP001209276">
    <property type="component" value="Unassembled WGS sequence"/>
</dbReference>
<dbReference type="Gene3D" id="3.40.630.30">
    <property type="match status" value="1"/>
</dbReference>
<dbReference type="PROSITE" id="PS51186">
    <property type="entry name" value="GNAT"/>
    <property type="match status" value="1"/>
</dbReference>
<proteinExistence type="predicted"/>
<evidence type="ECO:0000313" key="2">
    <source>
        <dbReference type="EMBL" id="MCY9609290.1"/>
    </source>
</evidence>
<evidence type="ECO:0000259" key="1">
    <source>
        <dbReference type="PROSITE" id="PS51186"/>
    </source>
</evidence>
<feature type="domain" description="N-acetyltransferase" evidence="1">
    <location>
        <begin position="6"/>
        <end position="162"/>
    </location>
</feature>
<dbReference type="GO" id="GO:0016746">
    <property type="term" value="F:acyltransferase activity"/>
    <property type="evidence" value="ECO:0007669"/>
    <property type="project" value="UniProtKB-KW"/>
</dbReference>
<dbReference type="SUPFAM" id="SSF55729">
    <property type="entry name" value="Acyl-CoA N-acyltransferases (Nat)"/>
    <property type="match status" value="1"/>
</dbReference>
<reference evidence="2 3" key="1">
    <citation type="submission" date="2022-05" db="EMBL/GenBank/DDBJ databases">
        <title>Genome Sequencing of Bee-Associated Microbes.</title>
        <authorList>
            <person name="Dunlap C."/>
        </authorList>
    </citation>
    <scope>NUCLEOTIDE SEQUENCE [LARGE SCALE GENOMIC DNA]</scope>
    <source>
        <strain evidence="2 3">NRRL B-14613</strain>
    </source>
</reference>
<dbReference type="InterPro" id="IPR016181">
    <property type="entry name" value="Acyl_CoA_acyltransferase"/>
</dbReference>
<sequence>MMIQLLRFRQQNAPPDVAEQLISLMRQQWPQAFEGEATRWPDNPDTNPVSFVYLSDNSVISHVAVQNKTLHHQGQAYRAFGLSEVLTRPSSRGEGFGTKLIQEAAGYIQTQEPDISVFTCKPELTSFYARGGWEHLEGACLVGGTRHKPFRSDSLGLAVMLRLHSAAAQQRRADFERADLYLELGENMLW</sequence>
<evidence type="ECO:0000313" key="3">
    <source>
        <dbReference type="Proteomes" id="UP001209276"/>
    </source>
</evidence>
<gene>
    <name evidence="2" type="ORF">M5W83_19265</name>
</gene>
<comment type="caution">
    <text evidence="2">The sequence shown here is derived from an EMBL/GenBank/DDBJ whole genome shotgun (WGS) entry which is preliminary data.</text>
</comment>
<name>A0ABT4FZ03_PANTH</name>